<dbReference type="InterPro" id="IPR010559">
    <property type="entry name" value="Sig_transdc_His_kin_internal"/>
</dbReference>
<keyword evidence="4" id="KW-1185">Reference proteome</keyword>
<dbReference type="AlphaFoldDB" id="A0A1M7Z562"/>
<keyword evidence="1" id="KW-1133">Transmembrane helix</keyword>
<feature type="domain" description="Signal transduction histidine kinase internal region" evidence="2">
    <location>
        <begin position="279"/>
        <end position="356"/>
    </location>
</feature>
<feature type="transmembrane region" description="Helical" evidence="1">
    <location>
        <begin position="232"/>
        <end position="256"/>
    </location>
</feature>
<dbReference type="InterPro" id="IPR036890">
    <property type="entry name" value="HATPase_C_sf"/>
</dbReference>
<dbReference type="OrthoDB" id="9792992at2"/>
<dbReference type="GO" id="GO:0000155">
    <property type="term" value="F:phosphorelay sensor kinase activity"/>
    <property type="evidence" value="ECO:0007669"/>
    <property type="project" value="InterPro"/>
</dbReference>
<sequence length="472" mass="54025">MKNKSLDFRQIEWWMVTITFVCIILFNLISQSSYLRWSGLEGVRSLKNVLVPSVIFASFYIVHMKLVPTYIKNRNVWQLVGFSLLTLTGSLILSVIATVSLNGAVPNVFFLYFGMVLLYASYHLSAFVIKEMLTPPRFQDFSFYNQLRLILAYLFLILFLVLSQRTITNEVALVFFILIVPAILIVIAFNYFLIYRNRQKGKTKRANWFLALLLGIILLIFFIIAADNNEEFIFLIGVMVAAIAALIVIPLSNLVFKKYDSFTGTITTLTTQVNQGNASMDFLRSQINPHFLFNALNTLYASSLMENAEKTSDGIQKLGDMMRFMLHENQMPQIPVSREITYLKNYLDLQMLRFGAQKNLDVDIQINENQCSGNIAPMLIIPFVENAFKHGISSKEKSWIKINLRCIAGSLHLDVVNSVHPEKSKSEQDREESGIGLENVKKRLELTYPEKHELSIVSNDSDFFVHFSIQLQ</sequence>
<feature type="transmembrane region" description="Helical" evidence="1">
    <location>
        <begin position="109"/>
        <end position="129"/>
    </location>
</feature>
<dbReference type="InterPro" id="IPR050640">
    <property type="entry name" value="Bact_2-comp_sensor_kinase"/>
</dbReference>
<keyword evidence="3" id="KW-0808">Transferase</keyword>
<feature type="transmembrane region" description="Helical" evidence="1">
    <location>
        <begin position="49"/>
        <end position="67"/>
    </location>
</feature>
<gene>
    <name evidence="3" type="ORF">SAMN04488108_0511</name>
</gene>
<dbReference type="Proteomes" id="UP000184609">
    <property type="component" value="Unassembled WGS sequence"/>
</dbReference>
<dbReference type="GO" id="GO:0016020">
    <property type="term" value="C:membrane"/>
    <property type="evidence" value="ECO:0007669"/>
    <property type="project" value="InterPro"/>
</dbReference>
<feature type="transmembrane region" description="Helical" evidence="1">
    <location>
        <begin position="173"/>
        <end position="194"/>
    </location>
</feature>
<feature type="transmembrane region" description="Helical" evidence="1">
    <location>
        <begin position="12"/>
        <end position="29"/>
    </location>
</feature>
<feature type="transmembrane region" description="Helical" evidence="1">
    <location>
        <begin position="206"/>
        <end position="226"/>
    </location>
</feature>
<keyword evidence="1" id="KW-0472">Membrane</keyword>
<dbReference type="RefSeq" id="WP_073570171.1">
    <property type="nucleotide sequence ID" value="NZ_FRXN01000001.1"/>
</dbReference>
<dbReference type="Pfam" id="PF06580">
    <property type="entry name" value="His_kinase"/>
    <property type="match status" value="1"/>
</dbReference>
<proteinExistence type="predicted"/>
<dbReference type="STRING" id="1073327.SAMN04488108_0511"/>
<accession>A0A1M7Z562</accession>
<organism evidence="3 4">
    <name type="scientific">Algoriphagus zhangzhouensis</name>
    <dbReference type="NCBI Taxonomy" id="1073327"/>
    <lineage>
        <taxon>Bacteria</taxon>
        <taxon>Pseudomonadati</taxon>
        <taxon>Bacteroidota</taxon>
        <taxon>Cytophagia</taxon>
        <taxon>Cytophagales</taxon>
        <taxon>Cyclobacteriaceae</taxon>
        <taxon>Algoriphagus</taxon>
    </lineage>
</organism>
<reference evidence="4" key="1">
    <citation type="submission" date="2016-12" db="EMBL/GenBank/DDBJ databases">
        <authorList>
            <person name="Varghese N."/>
            <person name="Submissions S."/>
        </authorList>
    </citation>
    <scope>NUCLEOTIDE SEQUENCE [LARGE SCALE GENOMIC DNA]</scope>
    <source>
        <strain evidence="4">DSM 25035</strain>
    </source>
</reference>
<dbReference type="EMBL" id="FRXN01000001">
    <property type="protein sequence ID" value="SHO60009.1"/>
    <property type="molecule type" value="Genomic_DNA"/>
</dbReference>
<dbReference type="PANTHER" id="PTHR34220">
    <property type="entry name" value="SENSOR HISTIDINE KINASE YPDA"/>
    <property type="match status" value="1"/>
</dbReference>
<keyword evidence="1" id="KW-0812">Transmembrane</keyword>
<keyword evidence="3" id="KW-0418">Kinase</keyword>
<evidence type="ECO:0000259" key="2">
    <source>
        <dbReference type="Pfam" id="PF06580"/>
    </source>
</evidence>
<feature type="transmembrane region" description="Helical" evidence="1">
    <location>
        <begin position="150"/>
        <end position="167"/>
    </location>
</feature>
<dbReference type="PANTHER" id="PTHR34220:SF7">
    <property type="entry name" value="SENSOR HISTIDINE KINASE YPDA"/>
    <property type="match status" value="1"/>
</dbReference>
<evidence type="ECO:0000313" key="3">
    <source>
        <dbReference type="EMBL" id="SHO60009.1"/>
    </source>
</evidence>
<feature type="transmembrane region" description="Helical" evidence="1">
    <location>
        <begin position="79"/>
        <end position="97"/>
    </location>
</feature>
<evidence type="ECO:0000313" key="4">
    <source>
        <dbReference type="Proteomes" id="UP000184609"/>
    </source>
</evidence>
<evidence type="ECO:0000256" key="1">
    <source>
        <dbReference type="SAM" id="Phobius"/>
    </source>
</evidence>
<dbReference type="SUPFAM" id="SSF55874">
    <property type="entry name" value="ATPase domain of HSP90 chaperone/DNA topoisomerase II/histidine kinase"/>
    <property type="match status" value="1"/>
</dbReference>
<dbReference type="Gene3D" id="3.30.565.10">
    <property type="entry name" value="Histidine kinase-like ATPase, C-terminal domain"/>
    <property type="match status" value="1"/>
</dbReference>
<name>A0A1M7Z562_9BACT</name>
<protein>
    <submittedName>
        <fullName evidence="3">Histidine kinase</fullName>
    </submittedName>
</protein>